<gene>
    <name evidence="1" type="ORF">DUI87_32229</name>
</gene>
<protein>
    <submittedName>
        <fullName evidence="1">Uncharacterized protein</fullName>
    </submittedName>
</protein>
<sequence length="171" mass="19409">MPRTAKACLQWQCMGMGNDITGFLSCVSRSPHRRGERVHRDMHIIEPAKLGDLGNIGLPKLQGFKASGVNPCRQWRTKGVTVVTRLDNSTSLSGRQLELLLQRMRILVEKPMRCLGLREHVRLRGYPCWVSQLVSPGVTFRYKSWQVSVTPYLQNVVWMNSGLNCTPQGFQ</sequence>
<organism evidence="1 2">
    <name type="scientific">Hirundo rustica rustica</name>
    <dbReference type="NCBI Taxonomy" id="333673"/>
    <lineage>
        <taxon>Eukaryota</taxon>
        <taxon>Metazoa</taxon>
        <taxon>Chordata</taxon>
        <taxon>Craniata</taxon>
        <taxon>Vertebrata</taxon>
        <taxon>Euteleostomi</taxon>
        <taxon>Archelosauria</taxon>
        <taxon>Archosauria</taxon>
        <taxon>Dinosauria</taxon>
        <taxon>Saurischia</taxon>
        <taxon>Theropoda</taxon>
        <taxon>Coelurosauria</taxon>
        <taxon>Aves</taxon>
        <taxon>Neognathae</taxon>
        <taxon>Neoaves</taxon>
        <taxon>Telluraves</taxon>
        <taxon>Australaves</taxon>
        <taxon>Passeriformes</taxon>
        <taxon>Sylvioidea</taxon>
        <taxon>Hirundinidae</taxon>
        <taxon>Hirundo</taxon>
    </lineage>
</organism>
<comment type="caution">
    <text evidence="1">The sequence shown here is derived from an EMBL/GenBank/DDBJ whole genome shotgun (WGS) entry which is preliminary data.</text>
</comment>
<name>A0A3M0IR80_HIRRU</name>
<dbReference type="EMBL" id="QRBI01000237">
    <property type="protein sequence ID" value="RMB91437.1"/>
    <property type="molecule type" value="Genomic_DNA"/>
</dbReference>
<dbReference type="Proteomes" id="UP000269221">
    <property type="component" value="Unassembled WGS sequence"/>
</dbReference>
<reference evidence="1 2" key="1">
    <citation type="submission" date="2018-07" db="EMBL/GenBank/DDBJ databases">
        <title>A high quality draft genome assembly of the barn swallow (H. rustica rustica).</title>
        <authorList>
            <person name="Formenti G."/>
            <person name="Chiara M."/>
            <person name="Poveda L."/>
            <person name="Francoijs K.-J."/>
            <person name="Bonisoli-Alquati A."/>
            <person name="Canova L."/>
            <person name="Gianfranceschi L."/>
            <person name="Horner D.S."/>
            <person name="Saino N."/>
        </authorList>
    </citation>
    <scope>NUCLEOTIDE SEQUENCE [LARGE SCALE GENOMIC DNA]</scope>
    <source>
        <strain evidence="1">Chelidonia</strain>
        <tissue evidence="1">Blood</tissue>
    </source>
</reference>
<keyword evidence="2" id="KW-1185">Reference proteome</keyword>
<evidence type="ECO:0000313" key="1">
    <source>
        <dbReference type="EMBL" id="RMB91437.1"/>
    </source>
</evidence>
<proteinExistence type="predicted"/>
<dbReference type="AlphaFoldDB" id="A0A3M0IR80"/>
<evidence type="ECO:0000313" key="2">
    <source>
        <dbReference type="Proteomes" id="UP000269221"/>
    </source>
</evidence>
<accession>A0A3M0IR80</accession>